<proteinExistence type="predicted"/>
<dbReference type="SUPFAM" id="SSF55331">
    <property type="entry name" value="Tautomerase/MIF"/>
    <property type="match status" value="1"/>
</dbReference>
<evidence type="ECO:0000313" key="1">
    <source>
        <dbReference type="EMBL" id="SPZ11770.1"/>
    </source>
</evidence>
<organism evidence="1 2">
    <name type="scientific">Pseudomonas luteola</name>
    <dbReference type="NCBI Taxonomy" id="47886"/>
    <lineage>
        <taxon>Bacteria</taxon>
        <taxon>Pseudomonadati</taxon>
        <taxon>Pseudomonadota</taxon>
        <taxon>Gammaproteobacteria</taxon>
        <taxon>Pseudomonadales</taxon>
        <taxon>Pseudomonadaceae</taxon>
        <taxon>Pseudomonas</taxon>
    </lineage>
</organism>
<protein>
    <submittedName>
        <fullName evidence="1">Tautomerase</fullName>
    </submittedName>
</protein>
<gene>
    <name evidence="1" type="ORF">NCTC11842_04025</name>
</gene>
<dbReference type="PANTHER" id="PTHR38460">
    <property type="entry name" value="TAUTOMERASE YOLI-RELATED"/>
    <property type="match status" value="1"/>
</dbReference>
<dbReference type="AlphaFoldDB" id="A0A2X2EYX0"/>
<dbReference type="Pfam" id="PF14552">
    <property type="entry name" value="Tautomerase_2"/>
    <property type="match status" value="1"/>
</dbReference>
<dbReference type="EMBL" id="UAUF01000014">
    <property type="protein sequence ID" value="SPZ11770.1"/>
    <property type="molecule type" value="Genomic_DNA"/>
</dbReference>
<name>A0A2X2EYX0_PSELU</name>
<dbReference type="InterPro" id="IPR037479">
    <property type="entry name" value="Tauto_MSAD"/>
</dbReference>
<dbReference type="RefSeq" id="WP_112297914.1">
    <property type="nucleotide sequence ID" value="NZ_UAUF01000014.1"/>
</dbReference>
<sequence length="129" mass="14934">MAQVKIYGLRRNLEAIRSELSEAIHASIVEALQYPLEKRFHRYILLDELDFLYPADRSKRYIILEISMFEGRSVSAKKQLIHLLYKKIMSATGITPQDIEITLFETPKHNWGIRGKPGDELGLSYQVTV</sequence>
<reference evidence="1 2" key="1">
    <citation type="submission" date="2018-06" db="EMBL/GenBank/DDBJ databases">
        <authorList>
            <consortium name="Pathogen Informatics"/>
            <person name="Doyle S."/>
        </authorList>
    </citation>
    <scope>NUCLEOTIDE SEQUENCE [LARGE SCALE GENOMIC DNA]</scope>
    <source>
        <strain evidence="1 2">NCTC11842</strain>
    </source>
</reference>
<dbReference type="Proteomes" id="UP000250443">
    <property type="component" value="Unassembled WGS sequence"/>
</dbReference>
<dbReference type="InterPro" id="IPR014347">
    <property type="entry name" value="Tautomerase/MIF_sf"/>
</dbReference>
<dbReference type="Gene3D" id="3.30.429.10">
    <property type="entry name" value="Macrophage Migration Inhibitory Factor"/>
    <property type="match status" value="1"/>
</dbReference>
<dbReference type="PANTHER" id="PTHR38460:SF1">
    <property type="entry name" value="TAUTOMERASE YOLI-RELATED"/>
    <property type="match status" value="1"/>
</dbReference>
<evidence type="ECO:0000313" key="2">
    <source>
        <dbReference type="Proteomes" id="UP000250443"/>
    </source>
</evidence>
<accession>A0A2X2EYX0</accession>